<feature type="region of interest" description="Disordered" evidence="1">
    <location>
        <begin position="1"/>
        <end position="33"/>
    </location>
</feature>
<keyword evidence="3" id="KW-1185">Reference proteome</keyword>
<dbReference type="Gene3D" id="2.40.50.40">
    <property type="match status" value="1"/>
</dbReference>
<dbReference type="SUPFAM" id="SSF54160">
    <property type="entry name" value="Chromo domain-like"/>
    <property type="match status" value="1"/>
</dbReference>
<feature type="region of interest" description="Disordered" evidence="1">
    <location>
        <begin position="75"/>
        <end position="264"/>
    </location>
</feature>
<reference evidence="4" key="1">
    <citation type="submission" date="2022-11" db="UniProtKB">
        <authorList>
            <consortium name="WormBaseParasite"/>
        </authorList>
    </citation>
    <scope>IDENTIFICATION</scope>
</reference>
<evidence type="ECO:0000313" key="3">
    <source>
        <dbReference type="Proteomes" id="UP000887578"/>
    </source>
</evidence>
<dbReference type="SMART" id="SM00298">
    <property type="entry name" value="CHROMO"/>
    <property type="match status" value="1"/>
</dbReference>
<accession>A0A914QQH8</accession>
<sequence>MPLPNVIKSDSESSEHSDSNESESSTELSDDEYEVEKLVGKRYEDGVWKYKVRWVGYGPEEDTWVKVDDLVSTQGTSQIITRTGSRPSKKNLSTSFDSTKLPKKSLKRPQRSSSSPEINENDDENSCEIIFDKSDTIKPSKAKKAKKVAVVSSDSEDEDVENLPSKSKKKKKKQTPSKSNSIDETDVGPSSKQKKPKTDKKNGEGSTAALGDKTLPQNPKKKKPETPKNVNTLEKAFAKSNPERFFKPKENKNDDDAESVSDASVCLVFSVP</sequence>
<dbReference type="PROSITE" id="PS50013">
    <property type="entry name" value="CHROMO_2"/>
    <property type="match status" value="1"/>
</dbReference>
<dbReference type="CDD" id="cd00024">
    <property type="entry name" value="CD_CSD"/>
    <property type="match status" value="1"/>
</dbReference>
<feature type="compositionally biased region" description="Basic residues" evidence="1">
    <location>
        <begin position="101"/>
        <end position="110"/>
    </location>
</feature>
<feature type="compositionally biased region" description="Basic residues" evidence="1">
    <location>
        <begin position="166"/>
        <end position="175"/>
    </location>
</feature>
<dbReference type="InterPro" id="IPR016197">
    <property type="entry name" value="Chromo-like_dom_sf"/>
</dbReference>
<dbReference type="WBParaSite" id="PDA_v2.g5680.t1">
    <property type="protein sequence ID" value="PDA_v2.g5680.t1"/>
    <property type="gene ID" value="PDA_v2.g5680"/>
</dbReference>
<proteinExistence type="predicted"/>
<dbReference type="Proteomes" id="UP000887578">
    <property type="component" value="Unplaced"/>
</dbReference>
<dbReference type="Pfam" id="PF00385">
    <property type="entry name" value="Chromo"/>
    <property type="match status" value="1"/>
</dbReference>
<evidence type="ECO:0000256" key="1">
    <source>
        <dbReference type="SAM" id="MobiDB-lite"/>
    </source>
</evidence>
<feature type="compositionally biased region" description="Polar residues" evidence="1">
    <location>
        <begin position="75"/>
        <end position="98"/>
    </location>
</feature>
<feature type="compositionally biased region" description="Basic and acidic residues" evidence="1">
    <location>
        <begin position="9"/>
        <end position="19"/>
    </location>
</feature>
<protein>
    <submittedName>
        <fullName evidence="4">Chromo domain-containing protein</fullName>
    </submittedName>
</protein>
<dbReference type="InterPro" id="IPR023780">
    <property type="entry name" value="Chromo_domain"/>
</dbReference>
<dbReference type="AlphaFoldDB" id="A0A914QQH8"/>
<feature type="domain" description="Chromo" evidence="2">
    <location>
        <begin position="33"/>
        <end position="91"/>
    </location>
</feature>
<feature type="compositionally biased region" description="Basic and acidic residues" evidence="1">
    <location>
        <begin position="241"/>
        <end position="254"/>
    </location>
</feature>
<evidence type="ECO:0000259" key="2">
    <source>
        <dbReference type="PROSITE" id="PS50013"/>
    </source>
</evidence>
<name>A0A914QQH8_9BILA</name>
<organism evidence="3 4">
    <name type="scientific">Panagrolaimus davidi</name>
    <dbReference type="NCBI Taxonomy" id="227884"/>
    <lineage>
        <taxon>Eukaryota</taxon>
        <taxon>Metazoa</taxon>
        <taxon>Ecdysozoa</taxon>
        <taxon>Nematoda</taxon>
        <taxon>Chromadorea</taxon>
        <taxon>Rhabditida</taxon>
        <taxon>Tylenchina</taxon>
        <taxon>Panagrolaimomorpha</taxon>
        <taxon>Panagrolaimoidea</taxon>
        <taxon>Panagrolaimidae</taxon>
        <taxon>Panagrolaimus</taxon>
    </lineage>
</organism>
<evidence type="ECO:0000313" key="4">
    <source>
        <dbReference type="WBParaSite" id="PDA_v2.g5680.t1"/>
    </source>
</evidence>
<dbReference type="InterPro" id="IPR000953">
    <property type="entry name" value="Chromo/chromo_shadow_dom"/>
</dbReference>